<sequence length="160" mass="18540">MKVLPPEKHRRLRFLAELARKEARQLMLTDQRLFAQAFTEERARSLERDIDLAERADAFVARFGRLQDTLGDKLLPIHLEALGERTGAAIDNLDTAERLGILPSAEDWLTMRKLRNQMIHEYIDDPRILANALQNGHAYVPTLIEVTEAVMNDLRQRGWW</sequence>
<dbReference type="Proteomes" id="UP000199556">
    <property type="component" value="Unassembled WGS sequence"/>
</dbReference>
<accession>A0A1I4PV84</accession>
<dbReference type="RefSeq" id="WP_244887819.1">
    <property type="nucleotide sequence ID" value="NZ_FOUO01000002.1"/>
</dbReference>
<gene>
    <name evidence="1" type="ORF">SAMN05421721_102279</name>
</gene>
<dbReference type="Gene3D" id="1.20.120.330">
    <property type="entry name" value="Nucleotidyltransferases domain 2"/>
    <property type="match status" value="1"/>
</dbReference>
<proteinExistence type="predicted"/>
<evidence type="ECO:0008006" key="3">
    <source>
        <dbReference type="Google" id="ProtNLM"/>
    </source>
</evidence>
<dbReference type="AlphaFoldDB" id="A0A1I4PV84"/>
<dbReference type="SUPFAM" id="SSF81593">
    <property type="entry name" value="Nucleotidyltransferase substrate binding subunit/domain"/>
    <property type="match status" value="1"/>
</dbReference>
<evidence type="ECO:0000313" key="1">
    <source>
        <dbReference type="EMBL" id="SFM31707.1"/>
    </source>
</evidence>
<reference evidence="1 2" key="1">
    <citation type="submission" date="2016-10" db="EMBL/GenBank/DDBJ databases">
        <authorList>
            <person name="de Groot N.N."/>
        </authorList>
    </citation>
    <scope>NUCLEOTIDE SEQUENCE [LARGE SCALE GENOMIC DNA]</scope>
    <source>
        <strain evidence="1 2">DSM 4180</strain>
    </source>
</reference>
<evidence type="ECO:0000313" key="2">
    <source>
        <dbReference type="Proteomes" id="UP000199556"/>
    </source>
</evidence>
<dbReference type="EMBL" id="FOUO01000002">
    <property type="protein sequence ID" value="SFM31707.1"/>
    <property type="molecule type" value="Genomic_DNA"/>
</dbReference>
<protein>
    <recommendedName>
        <fullName evidence="3">Nucleotidyltransferase substrate binding protein, HI0074 family</fullName>
    </recommendedName>
</protein>
<organism evidence="1 2">
    <name type="scientific">Ectothiorhodospira mobilis</name>
    <dbReference type="NCBI Taxonomy" id="195064"/>
    <lineage>
        <taxon>Bacteria</taxon>
        <taxon>Pseudomonadati</taxon>
        <taxon>Pseudomonadota</taxon>
        <taxon>Gammaproteobacteria</taxon>
        <taxon>Chromatiales</taxon>
        <taxon>Ectothiorhodospiraceae</taxon>
        <taxon>Ectothiorhodospira</taxon>
    </lineage>
</organism>
<keyword evidence="2" id="KW-1185">Reference proteome</keyword>
<dbReference type="STRING" id="195064.SAMN05421721_102279"/>
<name>A0A1I4PV84_ECTMO</name>